<keyword evidence="1" id="KW-0521">NADP</keyword>
<dbReference type="Pfam" id="PF13561">
    <property type="entry name" value="adh_short_C2"/>
    <property type="match status" value="1"/>
</dbReference>
<dbReference type="PANTHER" id="PTHR42898:SF95">
    <property type="match status" value="1"/>
</dbReference>
<organism evidence="3 4">
    <name type="scientific">Saponaria officinalis</name>
    <name type="common">Common soapwort</name>
    <name type="synonym">Lychnis saponaria</name>
    <dbReference type="NCBI Taxonomy" id="3572"/>
    <lineage>
        <taxon>Eukaryota</taxon>
        <taxon>Viridiplantae</taxon>
        <taxon>Streptophyta</taxon>
        <taxon>Embryophyta</taxon>
        <taxon>Tracheophyta</taxon>
        <taxon>Spermatophyta</taxon>
        <taxon>Magnoliopsida</taxon>
        <taxon>eudicotyledons</taxon>
        <taxon>Gunneridae</taxon>
        <taxon>Pentapetalae</taxon>
        <taxon>Caryophyllales</taxon>
        <taxon>Caryophyllaceae</taxon>
        <taxon>Caryophylleae</taxon>
        <taxon>Saponaria</taxon>
    </lineage>
</organism>
<dbReference type="GO" id="GO:0016491">
    <property type="term" value="F:oxidoreductase activity"/>
    <property type="evidence" value="ECO:0007669"/>
    <property type="project" value="UniProtKB-KW"/>
</dbReference>
<gene>
    <name evidence="3" type="ORF">RND81_01G041700</name>
</gene>
<dbReference type="PROSITE" id="PS00061">
    <property type="entry name" value="ADH_SHORT"/>
    <property type="match status" value="1"/>
</dbReference>
<dbReference type="EMBL" id="JBDFQZ010000001">
    <property type="protein sequence ID" value="KAK9755664.1"/>
    <property type="molecule type" value="Genomic_DNA"/>
</dbReference>
<evidence type="ECO:0000313" key="3">
    <source>
        <dbReference type="EMBL" id="KAK9755664.1"/>
    </source>
</evidence>
<dbReference type="Gene3D" id="3.40.50.720">
    <property type="entry name" value="NAD(P)-binding Rossmann-like Domain"/>
    <property type="match status" value="1"/>
</dbReference>
<keyword evidence="4" id="KW-1185">Reference proteome</keyword>
<dbReference type="InterPro" id="IPR002347">
    <property type="entry name" value="SDR_fam"/>
</dbReference>
<evidence type="ECO:0000256" key="2">
    <source>
        <dbReference type="ARBA" id="ARBA00023002"/>
    </source>
</evidence>
<proteinExistence type="predicted"/>
<dbReference type="PRINTS" id="PR00081">
    <property type="entry name" value="GDHRDH"/>
</dbReference>
<dbReference type="AlphaFoldDB" id="A0AAW1N5M0"/>
<dbReference type="InterPro" id="IPR036291">
    <property type="entry name" value="NAD(P)-bd_dom_sf"/>
</dbReference>
<dbReference type="PRINTS" id="PR00080">
    <property type="entry name" value="SDRFAMILY"/>
</dbReference>
<sequence>MGEAMKASSGKDDRWSLQGMTALVTGGTKGIGHEVVEELARLGARVYTCARTEADLESCLQKWETKGFRVDGSICDVTYREQRENLMQIVSSKFDSKLNILVNNCGTSFWRKTEDFTQDEYATVMATNFDSAYHLCQLAHPLLKASGFGSIIMMSSVSGVVFVNDGSIYGVTKGAMNQLARILACEWAKDNIRVNSVAPWFIRTPLTQTILDDKAYEERVNLRTPLGRVGEVGDVAPLVAFLCMPVSSYITGQTICIDGGFTVNGLP</sequence>
<dbReference type="FunFam" id="3.40.50.720:FF:000084">
    <property type="entry name" value="Short-chain dehydrogenase reductase"/>
    <property type="match status" value="1"/>
</dbReference>
<dbReference type="Proteomes" id="UP001443914">
    <property type="component" value="Unassembled WGS sequence"/>
</dbReference>
<dbReference type="SUPFAM" id="SSF51735">
    <property type="entry name" value="NAD(P)-binding Rossmann-fold domains"/>
    <property type="match status" value="1"/>
</dbReference>
<comment type="caution">
    <text evidence="3">The sequence shown here is derived from an EMBL/GenBank/DDBJ whole genome shotgun (WGS) entry which is preliminary data.</text>
</comment>
<dbReference type="InterPro" id="IPR045000">
    <property type="entry name" value="TR"/>
</dbReference>
<protein>
    <submittedName>
        <fullName evidence="3">Uncharacterized protein</fullName>
    </submittedName>
</protein>
<evidence type="ECO:0000313" key="4">
    <source>
        <dbReference type="Proteomes" id="UP001443914"/>
    </source>
</evidence>
<accession>A0AAW1N5M0</accession>
<dbReference type="InterPro" id="IPR020904">
    <property type="entry name" value="Sc_DH/Rdtase_CS"/>
</dbReference>
<dbReference type="PANTHER" id="PTHR42898">
    <property type="entry name" value="TROPINONE REDUCTASE"/>
    <property type="match status" value="1"/>
</dbReference>
<keyword evidence="2" id="KW-0560">Oxidoreductase</keyword>
<evidence type="ECO:0000256" key="1">
    <source>
        <dbReference type="ARBA" id="ARBA00022857"/>
    </source>
</evidence>
<name>A0AAW1N5M0_SAPOF</name>
<reference evidence="3" key="1">
    <citation type="submission" date="2024-03" db="EMBL/GenBank/DDBJ databases">
        <title>WGS assembly of Saponaria officinalis var. Norfolk2.</title>
        <authorList>
            <person name="Jenkins J."/>
            <person name="Shu S."/>
            <person name="Grimwood J."/>
            <person name="Barry K."/>
            <person name="Goodstein D."/>
            <person name="Schmutz J."/>
            <person name="Leebens-Mack J."/>
            <person name="Osbourn A."/>
        </authorList>
    </citation>
    <scope>NUCLEOTIDE SEQUENCE [LARGE SCALE GENOMIC DNA]</scope>
    <source>
        <strain evidence="3">JIC</strain>
    </source>
</reference>